<dbReference type="PANTHER" id="PTHR30055">
    <property type="entry name" value="HTH-TYPE TRANSCRIPTIONAL REGULATOR RUTR"/>
    <property type="match status" value="1"/>
</dbReference>
<evidence type="ECO:0000256" key="4">
    <source>
        <dbReference type="PROSITE-ProRule" id="PRU00335"/>
    </source>
</evidence>
<name>H5U7B2_9ACTN</name>
<proteinExistence type="predicted"/>
<evidence type="ECO:0000256" key="1">
    <source>
        <dbReference type="ARBA" id="ARBA00023015"/>
    </source>
</evidence>
<keyword evidence="2 4" id="KW-0238">DNA-binding</keyword>
<protein>
    <submittedName>
        <fullName evidence="6">Putative TetR family transcriptional regulator</fullName>
    </submittedName>
</protein>
<sequence length="238" mass="25791">MKTTSAHNCSLTDIDPDRLPSPIRFNWGVSGPLARMSVDDRRTALVESAYRVIADHGVEGATTRRICAHAGMPLASFHYAFESRTALLWAVMEKAVPEDVSLMLESLLPVGGSSAVGVEAMRTKMFEQLDAFYMMLKADPGRLQATISLGIYAHNHPELQPAGKQMYEHLYGLAAQGLAAAGDEAQIKWLTPVARIAPVFIANIIAITLVYLSTADDSALGAITESLVRDVMTHVAPR</sequence>
<keyword evidence="3" id="KW-0804">Transcription</keyword>
<evidence type="ECO:0000256" key="2">
    <source>
        <dbReference type="ARBA" id="ARBA00023125"/>
    </source>
</evidence>
<dbReference type="PANTHER" id="PTHR30055:SF234">
    <property type="entry name" value="HTH-TYPE TRANSCRIPTIONAL REGULATOR BETI"/>
    <property type="match status" value="1"/>
</dbReference>
<dbReference type="SUPFAM" id="SSF46689">
    <property type="entry name" value="Homeodomain-like"/>
    <property type="match status" value="1"/>
</dbReference>
<dbReference type="Proteomes" id="UP000005845">
    <property type="component" value="Unassembled WGS sequence"/>
</dbReference>
<feature type="DNA-binding region" description="H-T-H motif" evidence="4">
    <location>
        <begin position="62"/>
        <end position="81"/>
    </location>
</feature>
<comment type="caution">
    <text evidence="6">The sequence shown here is derived from an EMBL/GenBank/DDBJ whole genome shotgun (WGS) entry which is preliminary data.</text>
</comment>
<dbReference type="AlphaFoldDB" id="H5U7B2"/>
<keyword evidence="7" id="KW-1185">Reference proteome</keyword>
<evidence type="ECO:0000313" key="6">
    <source>
        <dbReference type="EMBL" id="GAB41620.1"/>
    </source>
</evidence>
<keyword evidence="1" id="KW-0805">Transcription regulation</keyword>
<dbReference type="GO" id="GO:0003700">
    <property type="term" value="F:DNA-binding transcription factor activity"/>
    <property type="evidence" value="ECO:0007669"/>
    <property type="project" value="TreeGrafter"/>
</dbReference>
<evidence type="ECO:0000313" key="7">
    <source>
        <dbReference type="Proteomes" id="UP000005845"/>
    </source>
</evidence>
<feature type="domain" description="HTH tetR-type" evidence="5">
    <location>
        <begin position="39"/>
        <end position="99"/>
    </location>
</feature>
<dbReference type="GO" id="GO:0000976">
    <property type="term" value="F:transcription cis-regulatory region binding"/>
    <property type="evidence" value="ECO:0007669"/>
    <property type="project" value="TreeGrafter"/>
</dbReference>
<dbReference type="EMBL" id="BAFC01000139">
    <property type="protein sequence ID" value="GAB41620.1"/>
    <property type="molecule type" value="Genomic_DNA"/>
</dbReference>
<gene>
    <name evidence="6" type="ORF">GOSPT_141_00180</name>
</gene>
<organism evidence="6 7">
    <name type="scientific">Gordonia sputi NBRC 100414</name>
    <dbReference type="NCBI Taxonomy" id="1089453"/>
    <lineage>
        <taxon>Bacteria</taxon>
        <taxon>Bacillati</taxon>
        <taxon>Actinomycetota</taxon>
        <taxon>Actinomycetes</taxon>
        <taxon>Mycobacteriales</taxon>
        <taxon>Gordoniaceae</taxon>
        <taxon>Gordonia</taxon>
    </lineage>
</organism>
<evidence type="ECO:0000259" key="5">
    <source>
        <dbReference type="PROSITE" id="PS50977"/>
    </source>
</evidence>
<dbReference type="Pfam" id="PF00440">
    <property type="entry name" value="TetR_N"/>
    <property type="match status" value="1"/>
</dbReference>
<dbReference type="eggNOG" id="COG3226">
    <property type="taxonomic scope" value="Bacteria"/>
</dbReference>
<dbReference type="InterPro" id="IPR050109">
    <property type="entry name" value="HTH-type_TetR-like_transc_reg"/>
</dbReference>
<dbReference type="PROSITE" id="PS50977">
    <property type="entry name" value="HTH_TETR_2"/>
    <property type="match status" value="1"/>
</dbReference>
<evidence type="ECO:0000256" key="3">
    <source>
        <dbReference type="ARBA" id="ARBA00023163"/>
    </source>
</evidence>
<reference evidence="6 7" key="1">
    <citation type="submission" date="2012-02" db="EMBL/GenBank/DDBJ databases">
        <title>Whole genome shotgun sequence of Gordonia sputi NBRC 100414.</title>
        <authorList>
            <person name="Yoshida I."/>
            <person name="Hosoyama A."/>
            <person name="Tsuchikane K."/>
            <person name="Katsumata H."/>
            <person name="Yamazaki S."/>
            <person name="Fujita N."/>
        </authorList>
    </citation>
    <scope>NUCLEOTIDE SEQUENCE [LARGE SCALE GENOMIC DNA]</scope>
    <source>
        <strain evidence="6 7">NBRC 100414</strain>
    </source>
</reference>
<dbReference type="InterPro" id="IPR009057">
    <property type="entry name" value="Homeodomain-like_sf"/>
</dbReference>
<accession>H5U7B2</accession>
<dbReference type="InterPro" id="IPR001647">
    <property type="entry name" value="HTH_TetR"/>
</dbReference>
<dbReference type="Gene3D" id="1.10.357.10">
    <property type="entry name" value="Tetracycline Repressor, domain 2"/>
    <property type="match status" value="1"/>
</dbReference>